<evidence type="ECO:0000313" key="10">
    <source>
        <dbReference type="EMBL" id="VFR31867.1"/>
    </source>
</evidence>
<comment type="similarity">
    <text evidence="1">Belongs to the peptidase C40 family.</text>
</comment>
<evidence type="ECO:0000256" key="5">
    <source>
        <dbReference type="ARBA" id="ARBA00022807"/>
    </source>
</evidence>
<evidence type="ECO:0000259" key="9">
    <source>
        <dbReference type="PROSITE" id="PS51935"/>
    </source>
</evidence>
<gene>
    <name evidence="10" type="ORF">ANDO1_3036</name>
    <name evidence="11" type="ORF">ANDO2_2898</name>
</gene>
<dbReference type="AlphaFoldDB" id="A0A484QCX0"/>
<keyword evidence="7" id="KW-0482">Metalloprotease</keyword>
<feature type="domain" description="NlpC/P60" evidence="9">
    <location>
        <begin position="104"/>
        <end position="255"/>
    </location>
</feature>
<evidence type="ECO:0000256" key="1">
    <source>
        <dbReference type="ARBA" id="ARBA00007074"/>
    </source>
</evidence>
<sequence>MRKATLAAIRAHAIAEYPRECCGLVVSAEDGSEVYVPCRNAAADGGQFVLSAEDYAAAEDVGQVLAVAHSHPDALPTPSEADRVACEASGLPWYIVEVRRGDDGMVATGGIRSFAPEGYQAPLIGRDFHHGILDCYSIIRDWYARERGVVLPDFAREDGWWEGDKELYLDHFAEAGFRRLADDEPLQPGDVILMQVLSPRTNHAGIYLGGQPLAERPDLHPLAGAMLHHLYGRPSERVVYGGYWRDVTRVRLRHEFSPTHWGKKWSKN</sequence>
<dbReference type="CDD" id="cd08073">
    <property type="entry name" value="MPN_NLPC_P60"/>
    <property type="match status" value="1"/>
</dbReference>
<evidence type="ECO:0000256" key="2">
    <source>
        <dbReference type="ARBA" id="ARBA00022670"/>
    </source>
</evidence>
<dbReference type="PROSITE" id="PS50249">
    <property type="entry name" value="MPN"/>
    <property type="match status" value="1"/>
</dbReference>
<evidence type="ECO:0000256" key="3">
    <source>
        <dbReference type="ARBA" id="ARBA00022723"/>
    </source>
</evidence>
<keyword evidence="2" id="KW-0645">Protease</keyword>
<dbReference type="InterPro" id="IPR038765">
    <property type="entry name" value="Papain-like_cys_pep_sf"/>
</dbReference>
<keyword evidence="5" id="KW-0788">Thiol protease</keyword>
<dbReference type="PROSITE" id="PS51935">
    <property type="entry name" value="NLPC_P60"/>
    <property type="match status" value="1"/>
</dbReference>
<dbReference type="GO" id="GO:0008235">
    <property type="term" value="F:metalloexopeptidase activity"/>
    <property type="evidence" value="ECO:0007669"/>
    <property type="project" value="TreeGrafter"/>
</dbReference>
<dbReference type="Pfam" id="PF00877">
    <property type="entry name" value="NLPC_P60"/>
    <property type="match status" value="1"/>
</dbReference>
<dbReference type="InterPro" id="IPR000064">
    <property type="entry name" value="NLP_P60_dom"/>
</dbReference>
<dbReference type="Gene3D" id="3.40.140.10">
    <property type="entry name" value="Cytidine Deaminase, domain 2"/>
    <property type="match status" value="1"/>
</dbReference>
<evidence type="ECO:0000313" key="11">
    <source>
        <dbReference type="EMBL" id="VFR36328.1"/>
    </source>
</evidence>
<dbReference type="SUPFAM" id="SSF54001">
    <property type="entry name" value="Cysteine proteinases"/>
    <property type="match status" value="1"/>
</dbReference>
<dbReference type="InterPro" id="IPR051929">
    <property type="entry name" value="VirAsm_ModProt"/>
</dbReference>
<proteinExistence type="inferred from homology"/>
<dbReference type="InterPro" id="IPR037518">
    <property type="entry name" value="MPN"/>
</dbReference>
<accession>A0A484QCX0</accession>
<dbReference type="Gene3D" id="3.90.1720.10">
    <property type="entry name" value="endopeptidase domain like (from Nostoc punctiforme)"/>
    <property type="match status" value="1"/>
</dbReference>
<dbReference type="SUPFAM" id="SSF102712">
    <property type="entry name" value="JAB1/MPN domain"/>
    <property type="match status" value="1"/>
</dbReference>
<dbReference type="GO" id="GO:0006508">
    <property type="term" value="P:proteolysis"/>
    <property type="evidence" value="ECO:0007669"/>
    <property type="project" value="UniProtKB-KW"/>
</dbReference>
<evidence type="ECO:0000259" key="8">
    <source>
        <dbReference type="PROSITE" id="PS50249"/>
    </source>
</evidence>
<dbReference type="EMBL" id="CAADHZ010000024">
    <property type="protein sequence ID" value="VFR31867.1"/>
    <property type="molecule type" value="Genomic_DNA"/>
</dbReference>
<feature type="domain" description="MPN" evidence="8">
    <location>
        <begin position="1"/>
        <end position="120"/>
    </location>
</feature>
<evidence type="ECO:0000256" key="7">
    <source>
        <dbReference type="ARBA" id="ARBA00023049"/>
    </source>
</evidence>
<dbReference type="Pfam" id="PF14464">
    <property type="entry name" value="Prok-JAB"/>
    <property type="match status" value="1"/>
</dbReference>
<keyword evidence="3" id="KW-0479">Metal-binding</keyword>
<name>A0A484QCX0_9ZZZZ</name>
<protein>
    <submittedName>
        <fullName evidence="11">Phage tail assembly protein</fullName>
    </submittedName>
</protein>
<dbReference type="PANTHER" id="PTHR34858:SF1">
    <property type="entry name" value="CYSO-CYSTEINE PEPTIDASE"/>
    <property type="match status" value="1"/>
</dbReference>
<dbReference type="GO" id="GO:0008234">
    <property type="term" value="F:cysteine-type peptidase activity"/>
    <property type="evidence" value="ECO:0007669"/>
    <property type="project" value="UniProtKB-KW"/>
</dbReference>
<dbReference type="PANTHER" id="PTHR34858">
    <property type="entry name" value="CYSO-CYSTEINE PEPTIDASE"/>
    <property type="match status" value="1"/>
</dbReference>
<evidence type="ECO:0000256" key="4">
    <source>
        <dbReference type="ARBA" id="ARBA00022801"/>
    </source>
</evidence>
<reference evidence="11" key="1">
    <citation type="submission" date="2019-03" db="EMBL/GenBank/DDBJ databases">
        <authorList>
            <person name="Danneels B."/>
        </authorList>
    </citation>
    <scope>NUCLEOTIDE SEQUENCE</scope>
</reference>
<dbReference type="EMBL" id="CAADIB010000016">
    <property type="protein sequence ID" value="VFR36328.1"/>
    <property type="molecule type" value="Genomic_DNA"/>
</dbReference>
<keyword evidence="6" id="KW-0862">Zinc</keyword>
<evidence type="ECO:0000256" key="6">
    <source>
        <dbReference type="ARBA" id="ARBA00022833"/>
    </source>
</evidence>
<organism evidence="11">
    <name type="scientific">plant metagenome</name>
    <dbReference type="NCBI Taxonomy" id="1297885"/>
    <lineage>
        <taxon>unclassified sequences</taxon>
        <taxon>metagenomes</taxon>
        <taxon>organismal metagenomes</taxon>
    </lineage>
</organism>
<dbReference type="GO" id="GO:0008270">
    <property type="term" value="F:zinc ion binding"/>
    <property type="evidence" value="ECO:0007669"/>
    <property type="project" value="TreeGrafter"/>
</dbReference>
<dbReference type="InterPro" id="IPR028090">
    <property type="entry name" value="JAB_dom_prok"/>
</dbReference>
<keyword evidence="4" id="KW-0378">Hydrolase</keyword>